<evidence type="ECO:0000256" key="4">
    <source>
        <dbReference type="ARBA" id="ARBA00022729"/>
    </source>
</evidence>
<feature type="region of interest" description="Disordered" evidence="10">
    <location>
        <begin position="463"/>
        <end position="485"/>
    </location>
</feature>
<keyword evidence="8" id="KW-0325">Glycoprotein</keyword>
<evidence type="ECO:0000256" key="7">
    <source>
        <dbReference type="ARBA" id="ARBA00023157"/>
    </source>
</evidence>
<protein>
    <submittedName>
        <fullName evidence="13">MPZL2 protein</fullName>
    </submittedName>
</protein>
<proteinExistence type="inferred from homology"/>
<evidence type="ECO:0000256" key="5">
    <source>
        <dbReference type="ARBA" id="ARBA00022989"/>
    </source>
</evidence>
<dbReference type="GO" id="GO:0098609">
    <property type="term" value="P:cell-cell adhesion"/>
    <property type="evidence" value="ECO:0007669"/>
    <property type="project" value="TreeGrafter"/>
</dbReference>
<dbReference type="InterPro" id="IPR013783">
    <property type="entry name" value="Ig-like_fold"/>
</dbReference>
<dbReference type="InterPro" id="IPR003599">
    <property type="entry name" value="Ig_sub"/>
</dbReference>
<dbReference type="FunFam" id="2.60.40.10:FF:000193">
    <property type="entry name" value="Myelin protein zero-like 1 like"/>
    <property type="match status" value="2"/>
</dbReference>
<evidence type="ECO:0000313" key="14">
    <source>
        <dbReference type="Proteomes" id="UP000736164"/>
    </source>
</evidence>
<dbReference type="PRINTS" id="PR00213">
    <property type="entry name" value="MYELINP0"/>
</dbReference>
<evidence type="ECO:0000256" key="9">
    <source>
        <dbReference type="ARBA" id="ARBA00023319"/>
    </source>
</evidence>
<dbReference type="Pfam" id="PF07686">
    <property type="entry name" value="V-set"/>
    <property type="match status" value="3"/>
</dbReference>
<evidence type="ECO:0000256" key="1">
    <source>
        <dbReference type="ARBA" id="ARBA00004479"/>
    </source>
</evidence>
<dbReference type="Gene3D" id="2.60.40.10">
    <property type="entry name" value="Immunoglobulins"/>
    <property type="match status" value="3"/>
</dbReference>
<feature type="compositionally biased region" description="Pro residues" evidence="10">
    <location>
        <begin position="532"/>
        <end position="555"/>
    </location>
</feature>
<keyword evidence="14" id="KW-1185">Reference proteome</keyword>
<dbReference type="EMBL" id="JAAWVO010063010">
    <property type="protein sequence ID" value="MBN3323111.1"/>
    <property type="molecule type" value="Genomic_DNA"/>
</dbReference>
<dbReference type="GO" id="GO:0005886">
    <property type="term" value="C:plasma membrane"/>
    <property type="evidence" value="ECO:0007669"/>
    <property type="project" value="TreeGrafter"/>
</dbReference>
<dbReference type="InterPro" id="IPR007110">
    <property type="entry name" value="Ig-like_dom"/>
</dbReference>
<feature type="region of interest" description="Disordered" evidence="10">
    <location>
        <begin position="531"/>
        <end position="563"/>
    </location>
</feature>
<keyword evidence="3 11" id="KW-0812">Transmembrane</keyword>
<feature type="transmembrane region" description="Helical" evidence="11">
    <location>
        <begin position="126"/>
        <end position="150"/>
    </location>
</feature>
<dbReference type="InterPro" id="IPR036179">
    <property type="entry name" value="Ig-like_dom_sf"/>
</dbReference>
<evidence type="ECO:0000256" key="8">
    <source>
        <dbReference type="ARBA" id="ARBA00023180"/>
    </source>
</evidence>
<dbReference type="SUPFAM" id="SSF48726">
    <property type="entry name" value="Immunoglobulin"/>
    <property type="match status" value="3"/>
</dbReference>
<evidence type="ECO:0000256" key="2">
    <source>
        <dbReference type="ARBA" id="ARBA00007180"/>
    </source>
</evidence>
<evidence type="ECO:0000256" key="3">
    <source>
        <dbReference type="ARBA" id="ARBA00022692"/>
    </source>
</evidence>
<dbReference type="PANTHER" id="PTHR13869:SF21">
    <property type="entry name" value="MYELIN PROTEIN ZERO-LIKE PROTEIN 2"/>
    <property type="match status" value="1"/>
</dbReference>
<reference evidence="13" key="1">
    <citation type="journal article" date="2021" name="Cell">
        <title>Tracing the genetic footprints of vertebrate landing in non-teleost ray-finned fishes.</title>
        <authorList>
            <person name="Bi X."/>
            <person name="Wang K."/>
            <person name="Yang L."/>
            <person name="Pan H."/>
            <person name="Jiang H."/>
            <person name="Wei Q."/>
            <person name="Fang M."/>
            <person name="Yu H."/>
            <person name="Zhu C."/>
            <person name="Cai Y."/>
            <person name="He Y."/>
            <person name="Gan X."/>
            <person name="Zeng H."/>
            <person name="Yu D."/>
            <person name="Zhu Y."/>
            <person name="Jiang H."/>
            <person name="Qiu Q."/>
            <person name="Yang H."/>
            <person name="Zhang Y.E."/>
            <person name="Wang W."/>
            <person name="Zhu M."/>
            <person name="He S."/>
            <person name="Zhang G."/>
        </authorList>
    </citation>
    <scope>NUCLEOTIDE SEQUENCE</scope>
    <source>
        <strain evidence="13">Allg_001</strain>
    </source>
</reference>
<dbReference type="InterPro" id="IPR013106">
    <property type="entry name" value="Ig_V-set"/>
</dbReference>
<name>A0A8J7THF7_ATRSP</name>
<feature type="transmembrane region" description="Helical" evidence="11">
    <location>
        <begin position="434"/>
        <end position="455"/>
    </location>
</feature>
<keyword evidence="5 11" id="KW-1133">Transmembrane helix</keyword>
<keyword evidence="6 11" id="KW-0472">Membrane</keyword>
<comment type="subcellular location">
    <subcellularLocation>
        <location evidence="1">Membrane</location>
        <topology evidence="1">Single-pass type I membrane protein</topology>
    </subcellularLocation>
</comment>
<dbReference type="Proteomes" id="UP000736164">
    <property type="component" value="Unassembled WGS sequence"/>
</dbReference>
<evidence type="ECO:0000313" key="13">
    <source>
        <dbReference type="EMBL" id="MBN3323111.1"/>
    </source>
</evidence>
<evidence type="ECO:0000259" key="12">
    <source>
        <dbReference type="PROSITE" id="PS50835"/>
    </source>
</evidence>
<feature type="compositionally biased region" description="Polar residues" evidence="10">
    <location>
        <begin position="463"/>
        <end position="484"/>
    </location>
</feature>
<evidence type="ECO:0000256" key="11">
    <source>
        <dbReference type="SAM" id="Phobius"/>
    </source>
</evidence>
<dbReference type="InterPro" id="IPR000920">
    <property type="entry name" value="Myelin_P0-rel"/>
</dbReference>
<dbReference type="PANTHER" id="PTHR13869">
    <property type="entry name" value="MYELIN P0 RELATED"/>
    <property type="match status" value="1"/>
</dbReference>
<dbReference type="AlphaFoldDB" id="A0A8J7THF7"/>
<evidence type="ECO:0000256" key="6">
    <source>
        <dbReference type="ARBA" id="ARBA00023136"/>
    </source>
</evidence>
<organism evidence="13 14">
    <name type="scientific">Atractosteus spatula</name>
    <name type="common">Alligator gar</name>
    <name type="synonym">Lepisosteus spatula</name>
    <dbReference type="NCBI Taxonomy" id="7917"/>
    <lineage>
        <taxon>Eukaryota</taxon>
        <taxon>Metazoa</taxon>
        <taxon>Chordata</taxon>
        <taxon>Craniata</taxon>
        <taxon>Vertebrata</taxon>
        <taxon>Euteleostomi</taxon>
        <taxon>Actinopterygii</taxon>
        <taxon>Neopterygii</taxon>
        <taxon>Holostei</taxon>
        <taxon>Semionotiformes</taxon>
        <taxon>Lepisosteidae</taxon>
        <taxon>Atractosteus</taxon>
    </lineage>
</organism>
<keyword evidence="7" id="KW-1015">Disulfide bond</keyword>
<feature type="domain" description="Ig-like" evidence="12">
    <location>
        <begin position="1"/>
        <end position="119"/>
    </location>
</feature>
<keyword evidence="4" id="KW-0732">Signal</keyword>
<sequence length="563" mass="60994">MEVYTPEEVESVNGTDAKLKCTFQSSSPLKESSASVSWHFRPLGGGAEESVFFYQDGQYPPAEGRFRGRAVWAGNLNRYDGSIIVRDVQFRDNGTFVCQVKNPPDVHGVSGEIRFRVVTTASHSEIAILAAAIGGATALLLLILVLTIFVKFWRNRRRERGMAAEGKEEAAGGGVAIQVSAPPEVVGVKGREATLKCTFWSSVRGAKLLSVDWSFRPESGGPSQSLFHFQSIPYPPTEGRFKDRVTWVGDIPGGDASISLRNLSLTDNGTFSCVVRNPPDVHGNPAQTVLTVTRQVLLVCSAGGVVFTAHELQVTVGSDVRLPCTFSLTAGGRSQDSNVEWEFQEKVIFFYYQNHSIPSESWVSFVGNIGENDATILLRNVTAAHQGEYVCRLRPANSPLIYKNSTQLRVTSPVVAQGRTILTPHAQAAQWPMYAGSVGGGFVLALALAFGLWALRRAPCRHSNQGEGLGQSLTTAGDRNPGNNKDSDCYVSLSRTCAPPPPPRPHADDLYITMGRSRPPCACCCPESWPSTPCPRAPRPSPSTPAPSKPGPPVPDQRTQRLF</sequence>
<dbReference type="SMART" id="SM00409">
    <property type="entry name" value="IG"/>
    <property type="match status" value="3"/>
</dbReference>
<keyword evidence="9" id="KW-0393">Immunoglobulin domain</keyword>
<feature type="non-terminal residue" evidence="13">
    <location>
        <position position="563"/>
    </location>
</feature>
<comment type="caution">
    <text evidence="13">The sequence shown here is derived from an EMBL/GenBank/DDBJ whole genome shotgun (WGS) entry which is preliminary data.</text>
</comment>
<accession>A0A8J7THF7</accession>
<feature type="non-terminal residue" evidence="13">
    <location>
        <position position="1"/>
    </location>
</feature>
<evidence type="ECO:0000256" key="10">
    <source>
        <dbReference type="SAM" id="MobiDB-lite"/>
    </source>
</evidence>
<comment type="similarity">
    <text evidence="2">Belongs to the myelin P0 protein family.</text>
</comment>
<gene>
    <name evidence="13" type="primary">Mpzl2</name>
    <name evidence="13" type="ORF">GTO95_0008592</name>
</gene>
<feature type="domain" description="Ig-like" evidence="12">
    <location>
        <begin position="189"/>
        <end position="291"/>
    </location>
</feature>
<feature type="domain" description="Ig-like" evidence="12">
    <location>
        <begin position="303"/>
        <end position="411"/>
    </location>
</feature>
<dbReference type="PROSITE" id="PS50835">
    <property type="entry name" value="IG_LIKE"/>
    <property type="match status" value="3"/>
</dbReference>
<dbReference type="SMART" id="SM00406">
    <property type="entry name" value="IGv"/>
    <property type="match status" value="3"/>
</dbReference>